<reference evidence="2 3" key="1">
    <citation type="submission" date="2019-05" db="EMBL/GenBank/DDBJ databases">
        <title>Another draft genome of Portunus trituberculatus and its Hox gene families provides insights of decapod evolution.</title>
        <authorList>
            <person name="Jeong J.-H."/>
            <person name="Song I."/>
            <person name="Kim S."/>
            <person name="Choi T."/>
            <person name="Kim D."/>
            <person name="Ryu S."/>
            <person name="Kim W."/>
        </authorList>
    </citation>
    <scope>NUCLEOTIDE SEQUENCE [LARGE SCALE GENOMIC DNA]</scope>
    <source>
        <tissue evidence="2">Muscle</tissue>
    </source>
</reference>
<comment type="caution">
    <text evidence="2">The sequence shown here is derived from an EMBL/GenBank/DDBJ whole genome shotgun (WGS) entry which is preliminary data.</text>
</comment>
<dbReference type="EMBL" id="VSRR010125551">
    <property type="protein sequence ID" value="MPD01045.1"/>
    <property type="molecule type" value="Genomic_DNA"/>
</dbReference>
<feature type="compositionally biased region" description="Basic and acidic residues" evidence="1">
    <location>
        <begin position="29"/>
        <end position="42"/>
    </location>
</feature>
<dbReference type="Proteomes" id="UP000324222">
    <property type="component" value="Unassembled WGS sequence"/>
</dbReference>
<dbReference type="AlphaFoldDB" id="A0A5B7K8J5"/>
<evidence type="ECO:0000313" key="2">
    <source>
        <dbReference type="EMBL" id="MPD01045.1"/>
    </source>
</evidence>
<accession>A0A5B7K8J5</accession>
<gene>
    <name evidence="2" type="ORF">E2C01_096557</name>
</gene>
<keyword evidence="3" id="KW-1185">Reference proteome</keyword>
<organism evidence="2 3">
    <name type="scientific">Portunus trituberculatus</name>
    <name type="common">Swimming crab</name>
    <name type="synonym">Neptunus trituberculatus</name>
    <dbReference type="NCBI Taxonomy" id="210409"/>
    <lineage>
        <taxon>Eukaryota</taxon>
        <taxon>Metazoa</taxon>
        <taxon>Ecdysozoa</taxon>
        <taxon>Arthropoda</taxon>
        <taxon>Crustacea</taxon>
        <taxon>Multicrustacea</taxon>
        <taxon>Malacostraca</taxon>
        <taxon>Eumalacostraca</taxon>
        <taxon>Eucarida</taxon>
        <taxon>Decapoda</taxon>
        <taxon>Pleocyemata</taxon>
        <taxon>Brachyura</taxon>
        <taxon>Eubrachyura</taxon>
        <taxon>Portunoidea</taxon>
        <taxon>Portunidae</taxon>
        <taxon>Portuninae</taxon>
        <taxon>Portunus</taxon>
    </lineage>
</organism>
<name>A0A5B7K8J5_PORTR</name>
<protein>
    <submittedName>
        <fullName evidence="2">Uncharacterized protein</fullName>
    </submittedName>
</protein>
<proteinExistence type="predicted"/>
<evidence type="ECO:0000313" key="3">
    <source>
        <dbReference type="Proteomes" id="UP000324222"/>
    </source>
</evidence>
<feature type="compositionally biased region" description="Basic and acidic residues" evidence="1">
    <location>
        <begin position="69"/>
        <end position="81"/>
    </location>
</feature>
<evidence type="ECO:0000256" key="1">
    <source>
        <dbReference type="SAM" id="MobiDB-lite"/>
    </source>
</evidence>
<feature type="region of interest" description="Disordered" evidence="1">
    <location>
        <begin position="1"/>
        <end position="96"/>
    </location>
</feature>
<sequence length="129" mass="14058">MNSFWRGKPAGRSRMRDTRAASRQSTTKGHSEKSKNKKKGVDKEEEEEEGASEPPALLGGSLGEAGGEQGREKDRLARSGGREAAAGLPRHTPGALYATTNTASYRCFYTRSFCLLQHRLHPPTTGLKV</sequence>